<feature type="compositionally biased region" description="Low complexity" evidence="2">
    <location>
        <begin position="460"/>
        <end position="471"/>
    </location>
</feature>
<feature type="region of interest" description="Disordered" evidence="2">
    <location>
        <begin position="803"/>
        <end position="838"/>
    </location>
</feature>
<feature type="region of interest" description="Disordered" evidence="2">
    <location>
        <begin position="539"/>
        <end position="563"/>
    </location>
</feature>
<feature type="compositionally biased region" description="Polar residues" evidence="2">
    <location>
        <begin position="593"/>
        <end position="604"/>
    </location>
</feature>
<feature type="compositionally biased region" description="Basic and acidic residues" evidence="2">
    <location>
        <begin position="1326"/>
        <end position="1354"/>
    </location>
</feature>
<accession>A0ABD3HUT3</accession>
<gene>
    <name evidence="4" type="ORF">R1sor_008804</name>
</gene>
<feature type="region of interest" description="Disordered" evidence="2">
    <location>
        <begin position="278"/>
        <end position="315"/>
    </location>
</feature>
<comment type="caution">
    <text evidence="4">The sequence shown here is derived from an EMBL/GenBank/DDBJ whole genome shotgun (WGS) entry which is preliminary data.</text>
</comment>
<feature type="region of interest" description="Disordered" evidence="2">
    <location>
        <begin position="1"/>
        <end position="21"/>
    </location>
</feature>
<feature type="region of interest" description="Disordered" evidence="2">
    <location>
        <begin position="1412"/>
        <end position="1443"/>
    </location>
</feature>
<feature type="region of interest" description="Disordered" evidence="2">
    <location>
        <begin position="1082"/>
        <end position="1111"/>
    </location>
</feature>
<protein>
    <recommendedName>
        <fullName evidence="3">DUF4378 domain-containing protein</fullName>
    </recommendedName>
</protein>
<feature type="region of interest" description="Disordered" evidence="2">
    <location>
        <begin position="586"/>
        <end position="605"/>
    </location>
</feature>
<feature type="region of interest" description="Disordered" evidence="2">
    <location>
        <begin position="656"/>
        <end position="710"/>
    </location>
</feature>
<feature type="region of interest" description="Disordered" evidence="2">
    <location>
        <begin position="1306"/>
        <end position="1375"/>
    </location>
</feature>
<feature type="compositionally biased region" description="Low complexity" evidence="2">
    <location>
        <begin position="36"/>
        <end position="57"/>
    </location>
</feature>
<feature type="compositionally biased region" description="Polar residues" evidence="2">
    <location>
        <begin position="1412"/>
        <end position="1430"/>
    </location>
</feature>
<evidence type="ECO:0000256" key="2">
    <source>
        <dbReference type="SAM" id="MobiDB-lite"/>
    </source>
</evidence>
<feature type="compositionally biased region" description="Polar residues" evidence="2">
    <location>
        <begin position="164"/>
        <end position="173"/>
    </location>
</feature>
<dbReference type="EMBL" id="JBJQOH010000003">
    <property type="protein sequence ID" value="KAL3695153.1"/>
    <property type="molecule type" value="Genomic_DNA"/>
</dbReference>
<sequence length="1700" mass="187555">MQRHKATIKQDKNSAADERMAMIFCQGHQGDEGPVELCSSRNDSSESSNSEVSTKNSRVQISDVERLDIPDCHSNQRLGNHQFKDSQQHVLRSKCNLSPSDRSTEFLPISCISDEKIIPTKDSIGTPWNTRKSAAAGETQYRCDGEGRDQCAPQKACKDFTTTSNHNQLSTLGSKHRSYDSESSLHSTGTSKNLEEKQLDFSLSLKGEIQPELQQDIDVLRDLQLQSKRNQLEAELQKLDAEIKRTRAKLEANQSGTKIPTRLWNKNVQVDMLVPVSKEKDNSSQQSGTPSHNLDNSRLPHSLQSTNTPSDSPMVKNIAAVSPKAAASPPLCTIERKKASPVNSNSFVSEDIQIEQNTSSSSVARLPHPQGKGFRNHDRSKPPCPDISFIDENLEHSEGKSKFISSHHYTSKVAEEDLMYHRTVSTGYVHIEGSENSTGKVLDKKWSRPSKEMQEESILSTSDSSKDQTSSPRLQNHQAVYIPFPAMGVAPLRNKERICTLSTKAPEANAASKAGEDFNCPLKVIGDGNSSYRLPEVFSVPNSTDSRDDNGSENPCNHWKDGQNASIYTGQQFWRSVPTERKKTGAFTPISGFHNTQSTTSSPVHNLHKVESDEVPASDSENEVRSGLVNQITPEVEKVFERSDLSSSVEMEINMTEGTDSSASSLNPSSRTDVELEMTAERTTEDSVSSSKGASEKNKSTGSCTNVNGLIPQKPEVSHVVAEVSDLSEISSVPCHDFRTRSASQFRMELKSNFSDGKEEDLQGIQDISAKATRISPENLNKAQNQNHTHMVLEAPKTTKRFIDCNGPIRTGDESESESEKSISDEDHNQISTPNQARIIDLDPDMDTTADLRDTAPQDYSDSCSAKECSEALASSKTALFGSSSSNNLVTNDDRPGKTFEPVQELTRMVANSHTDGTDEEAVPVTQENHHSNYGEPINFSSEDVYISKSPKSDLESEDNDDDDFGRRSPGKEVFQSGFDQLDGPKNNECSLTSPVNNVESGNSINKTPEFSLPEGQKLAGYSELQLLGRASQVSKAISGSLVPSSDQTYDQKLVSLPLQAHQGSSCSPSKTLYSWIHAIETSDSSGGNQGSQNEPDEPERSVYLHPSTRSKKITSGIQNQHLSITEDTDPAVHHVENNTDLTQHGVDSILTALSNQDEISSQQSTKPYPVLPALVRETEPILKPLEYTKEGKTESERENNRETCKQKDMPAEVIASEVPKLDCKSSQVPQSVATLDSNSKVSEDVKSRIVVATELSVSNSCQDETSSLLREDTSIIMSSKDQCQKHLQRTMVELDVLFALQGDSPCHTGEKNSPFTNLRTTRAAESPENRDRSSLNLPTHEDNEAARYYDKDGTSSIGSGKSRGLQGAPKDSKLQTSVRWAGKYTTETDRLTDELLETLVKEAVAEFQRLSRSTPLSRASGESSTNASRTSTVSVVPRKKTKSRKTKEFKEVLKHFLPIGWRAVNIRHRIGLLLQLELFKHNCPLHPVVLSGGDFLHSSTTQNTSEVIVPIVSSETYVQYYVQKAFELSGLLEEPGPSKWYDAKTPIGQDIYEKAMDILSETGYRPLKLGDRRTQNRLLSDLVNASLIACSAVEYQPHLNFSLPTDSGKVLHFVKSRVVEQVIPASKHDPDVDKLVKKVMEDEQWKKCSDEVRDLVSELTQGVLCNLIDSFVQEMILGKNSLNGSIFSPSAYRNSALVN</sequence>
<feature type="compositionally biased region" description="Basic and acidic residues" evidence="2">
    <location>
        <begin position="441"/>
        <end position="454"/>
    </location>
</feature>
<feature type="region of interest" description="Disordered" evidence="2">
    <location>
        <begin position="356"/>
        <end position="383"/>
    </location>
</feature>
<feature type="compositionally biased region" description="Polar residues" evidence="2">
    <location>
        <begin position="656"/>
        <end position="671"/>
    </location>
</feature>
<evidence type="ECO:0000313" key="4">
    <source>
        <dbReference type="EMBL" id="KAL3695153.1"/>
    </source>
</evidence>
<feature type="compositionally biased region" description="Basic and acidic residues" evidence="2">
    <location>
        <begin position="818"/>
        <end position="829"/>
    </location>
</feature>
<feature type="compositionally biased region" description="Polar residues" evidence="2">
    <location>
        <begin position="1312"/>
        <end position="1321"/>
    </location>
</feature>
<feature type="region of interest" description="Disordered" evidence="2">
    <location>
        <begin position="164"/>
        <end position="193"/>
    </location>
</feature>
<name>A0ABD3HUT3_9MARC</name>
<feature type="region of interest" description="Disordered" evidence="2">
    <location>
        <begin position="438"/>
        <end position="475"/>
    </location>
</feature>
<keyword evidence="1" id="KW-0175">Coiled coil</keyword>
<feature type="region of interest" description="Disordered" evidence="2">
    <location>
        <begin position="34"/>
        <end position="62"/>
    </location>
</feature>
<evidence type="ECO:0000313" key="5">
    <source>
        <dbReference type="Proteomes" id="UP001633002"/>
    </source>
</evidence>
<dbReference type="Pfam" id="PF14309">
    <property type="entry name" value="DUF4378"/>
    <property type="match status" value="1"/>
</dbReference>
<proteinExistence type="predicted"/>
<reference evidence="4 5" key="1">
    <citation type="submission" date="2024-09" db="EMBL/GenBank/DDBJ databases">
        <title>Chromosome-scale assembly of Riccia sorocarpa.</title>
        <authorList>
            <person name="Paukszto L."/>
        </authorList>
    </citation>
    <scope>NUCLEOTIDE SEQUENCE [LARGE SCALE GENOMIC DNA]</scope>
    <source>
        <strain evidence="4">LP-2024</strain>
        <tissue evidence="4">Aerial parts of the thallus</tissue>
    </source>
</reference>
<feature type="compositionally biased region" description="Low complexity" evidence="2">
    <location>
        <begin position="1085"/>
        <end position="1094"/>
    </location>
</feature>
<feature type="compositionally biased region" description="Polar residues" evidence="2">
    <location>
        <begin position="302"/>
        <end position="311"/>
    </location>
</feature>
<feature type="compositionally biased region" description="Polar residues" evidence="2">
    <location>
        <begin position="181"/>
        <end position="192"/>
    </location>
</feature>
<feature type="domain" description="DUF4378" evidence="3">
    <location>
        <begin position="1522"/>
        <end position="1670"/>
    </location>
</feature>
<feature type="coiled-coil region" evidence="1">
    <location>
        <begin position="222"/>
        <end position="249"/>
    </location>
</feature>
<feature type="compositionally biased region" description="Polar residues" evidence="2">
    <location>
        <begin position="988"/>
        <end position="1009"/>
    </location>
</feature>
<organism evidence="4 5">
    <name type="scientific">Riccia sorocarpa</name>
    <dbReference type="NCBI Taxonomy" id="122646"/>
    <lineage>
        <taxon>Eukaryota</taxon>
        <taxon>Viridiplantae</taxon>
        <taxon>Streptophyta</taxon>
        <taxon>Embryophyta</taxon>
        <taxon>Marchantiophyta</taxon>
        <taxon>Marchantiopsida</taxon>
        <taxon>Marchantiidae</taxon>
        <taxon>Marchantiales</taxon>
        <taxon>Ricciaceae</taxon>
        <taxon>Riccia</taxon>
    </lineage>
</organism>
<dbReference type="Proteomes" id="UP001633002">
    <property type="component" value="Unassembled WGS sequence"/>
</dbReference>
<evidence type="ECO:0000259" key="3">
    <source>
        <dbReference type="Pfam" id="PF14309"/>
    </source>
</evidence>
<keyword evidence="5" id="KW-1185">Reference proteome</keyword>
<feature type="compositionally biased region" description="Polar residues" evidence="2">
    <location>
        <begin position="283"/>
        <end position="296"/>
    </location>
</feature>
<feature type="compositionally biased region" description="Basic and acidic residues" evidence="2">
    <location>
        <begin position="8"/>
        <end position="20"/>
    </location>
</feature>
<evidence type="ECO:0000256" key="1">
    <source>
        <dbReference type="SAM" id="Coils"/>
    </source>
</evidence>
<dbReference type="InterPro" id="IPR025486">
    <property type="entry name" value="DUF4378"/>
</dbReference>
<feature type="region of interest" description="Disordered" evidence="2">
    <location>
        <begin position="913"/>
        <end position="1012"/>
    </location>
</feature>